<evidence type="ECO:0000259" key="2">
    <source>
        <dbReference type="Pfam" id="PF13976"/>
    </source>
</evidence>
<evidence type="ECO:0000259" key="3">
    <source>
        <dbReference type="Pfam" id="PF22936"/>
    </source>
</evidence>
<feature type="compositionally biased region" description="Low complexity" evidence="1">
    <location>
        <begin position="227"/>
        <end position="243"/>
    </location>
</feature>
<feature type="region of interest" description="Disordered" evidence="1">
    <location>
        <begin position="542"/>
        <end position="571"/>
    </location>
</feature>
<evidence type="ECO:0000256" key="1">
    <source>
        <dbReference type="SAM" id="MobiDB-lite"/>
    </source>
</evidence>
<feature type="domain" description="Retrovirus-related Pol polyprotein from transposon TNT 1-94-like beta-barrel" evidence="3">
    <location>
        <begin position="357"/>
        <end position="442"/>
    </location>
</feature>
<dbReference type="Pfam" id="PF22936">
    <property type="entry name" value="Pol_BBD"/>
    <property type="match status" value="1"/>
</dbReference>
<dbReference type="STRING" id="231916.A0A409X636"/>
<feature type="domain" description="GAG-pre-integrase" evidence="2">
    <location>
        <begin position="470"/>
        <end position="536"/>
    </location>
</feature>
<dbReference type="PANTHER" id="PTHR47592">
    <property type="entry name" value="PBF68 PROTEIN"/>
    <property type="match status" value="1"/>
</dbReference>
<dbReference type="InParanoid" id="A0A409X636"/>
<proteinExistence type="predicted"/>
<reference evidence="4 5" key="1">
    <citation type="journal article" date="2018" name="Evol. Lett.">
        <title>Horizontal gene cluster transfer increased hallucinogenic mushroom diversity.</title>
        <authorList>
            <person name="Reynolds H.T."/>
            <person name="Vijayakumar V."/>
            <person name="Gluck-Thaler E."/>
            <person name="Korotkin H.B."/>
            <person name="Matheny P.B."/>
            <person name="Slot J.C."/>
        </authorList>
    </citation>
    <scope>NUCLEOTIDE SEQUENCE [LARGE SCALE GENOMIC DNA]</scope>
    <source>
        <strain evidence="4 5">SRW20</strain>
    </source>
</reference>
<organism evidence="4 5">
    <name type="scientific">Gymnopilus dilepis</name>
    <dbReference type="NCBI Taxonomy" id="231916"/>
    <lineage>
        <taxon>Eukaryota</taxon>
        <taxon>Fungi</taxon>
        <taxon>Dikarya</taxon>
        <taxon>Basidiomycota</taxon>
        <taxon>Agaricomycotina</taxon>
        <taxon>Agaricomycetes</taxon>
        <taxon>Agaricomycetidae</taxon>
        <taxon>Agaricales</taxon>
        <taxon>Agaricineae</taxon>
        <taxon>Hymenogastraceae</taxon>
        <taxon>Gymnopilus</taxon>
    </lineage>
</organism>
<evidence type="ECO:0000313" key="5">
    <source>
        <dbReference type="Proteomes" id="UP000284706"/>
    </source>
</evidence>
<evidence type="ECO:0000313" key="4">
    <source>
        <dbReference type="EMBL" id="PPQ86235.1"/>
    </source>
</evidence>
<dbReference type="OrthoDB" id="3046216at2759"/>
<feature type="region of interest" description="Disordered" evidence="1">
    <location>
        <begin position="46"/>
        <end position="80"/>
    </location>
</feature>
<accession>A0A409X636</accession>
<dbReference type="Pfam" id="PF14223">
    <property type="entry name" value="Retrotran_gag_2"/>
    <property type="match status" value="1"/>
</dbReference>
<dbReference type="InterPro" id="IPR054722">
    <property type="entry name" value="PolX-like_BBD"/>
</dbReference>
<feature type="region of interest" description="Disordered" evidence="1">
    <location>
        <begin position="270"/>
        <end position="322"/>
    </location>
</feature>
<name>A0A409X636_9AGAR</name>
<feature type="region of interest" description="Disordered" evidence="1">
    <location>
        <begin position="222"/>
        <end position="254"/>
    </location>
</feature>
<dbReference type="Proteomes" id="UP000284706">
    <property type="component" value="Unassembled WGS sequence"/>
</dbReference>
<feature type="compositionally biased region" description="Basic residues" evidence="1">
    <location>
        <begin position="274"/>
        <end position="289"/>
    </location>
</feature>
<dbReference type="Pfam" id="PF13976">
    <property type="entry name" value="gag_pre-integrs"/>
    <property type="match status" value="1"/>
</dbReference>
<dbReference type="AlphaFoldDB" id="A0A409X636"/>
<comment type="caution">
    <text evidence="4">The sequence shown here is derived from an EMBL/GenBank/DDBJ whole genome shotgun (WGS) entry which is preliminary data.</text>
</comment>
<sequence>MASTECPVLTGPENYQIWHIRILAKLRVEKVADVILDKVKEAAERAAAKESGGKGTTSTAKEPAKEEEPPTATGAQHRDNWATRDSKAHGILISHLSDRLSLQVAHLQTAYEVYCKILEIHQKTNVGIMAFYTFIQMINSKWDGDISSIQDHISAISAADAKLTAMQKPIDPEWLAFILLNSLPDNDSWESFKTSVLHSLPKDTPLTFSELSNRLTFEATRIQGAGESSESALKARSSKSSSSKPDKWCSHHKSTTHNTIDCFYLKKQKEQGKGKKAKKQKGKDGKKRGKESANRSQHESSCSESDSSESDSDTDVDRAQFSAHVSTKPVRIDKALMARIQAYLGSDSSERSSNDIFLDSCASTIMTNRRDWFTCDSFQTLDPPRQVEFGDKSHVDATGIGTIVLTEEVDGKVMNIELPKVLYIPSFALTLISVNRLDKMGYYSVFKNGKCTVKSKKGRKAFLTGKIHKGLYKLKSSVVTHGSKAYASIDINTLHRQMGHASPAALKKMVSSGQLVDIDKITGDVKFCEPCIMGKMKKLPFNHKGQRAKRPLQVIHSDVGGPVSPPDQYGN</sequence>
<gene>
    <name evidence="4" type="ORF">CVT26_001832</name>
</gene>
<protein>
    <submittedName>
        <fullName evidence="4">Uncharacterized protein</fullName>
    </submittedName>
</protein>
<dbReference type="InterPro" id="IPR025724">
    <property type="entry name" value="GAG-pre-integrase_dom"/>
</dbReference>
<dbReference type="EMBL" id="NHYE01004117">
    <property type="protein sequence ID" value="PPQ86235.1"/>
    <property type="molecule type" value="Genomic_DNA"/>
</dbReference>
<keyword evidence="5" id="KW-1185">Reference proteome</keyword>
<dbReference type="PANTHER" id="PTHR47592:SF27">
    <property type="entry name" value="OS08G0421700 PROTEIN"/>
    <property type="match status" value="1"/>
</dbReference>